<evidence type="ECO:0000256" key="1">
    <source>
        <dbReference type="ARBA" id="ARBA00009437"/>
    </source>
</evidence>
<sequence>MLSEVDIFVTLVRTGSLAKAGKLLGMPPSTLSRRLQAFEKRLGTTLFFRSTKALRCTCEGESLYALCKDSVDQLNIALASMKKERVELIGKVRIQLPSSFVDCSESHSILDLLDTYPGIRLELLINDQEPDLILEGIDLLIHVGELKNTACVTKKLFDTELGLFAAPSYLDRTVRPDTADRLVEHEVLHDSSQKDCLMHNQNGPPVQVRHHERLLTRSSMMLLQATLSGMGVGLLPMRLAQRHLESGALIRVLPELSMAGRPVYVSYLSSRSLSACARAVLDKTLALALPLQREATQSAPSSNH</sequence>
<dbReference type="SUPFAM" id="SSF53850">
    <property type="entry name" value="Periplasmic binding protein-like II"/>
    <property type="match status" value="1"/>
</dbReference>
<keyword evidence="2" id="KW-0805">Transcription regulation</keyword>
<dbReference type="GO" id="GO:0003700">
    <property type="term" value="F:DNA-binding transcription factor activity"/>
    <property type="evidence" value="ECO:0007669"/>
    <property type="project" value="InterPro"/>
</dbReference>
<dbReference type="Pfam" id="PF00126">
    <property type="entry name" value="HTH_1"/>
    <property type="match status" value="1"/>
</dbReference>
<comment type="similarity">
    <text evidence="1">Belongs to the LysR transcriptional regulatory family.</text>
</comment>
<evidence type="ECO:0000256" key="4">
    <source>
        <dbReference type="ARBA" id="ARBA00023163"/>
    </source>
</evidence>
<dbReference type="SUPFAM" id="SSF46785">
    <property type="entry name" value="Winged helix' DNA-binding domain"/>
    <property type="match status" value="1"/>
</dbReference>
<protein>
    <submittedName>
        <fullName evidence="6">LysR family transcriptional regulator</fullName>
    </submittedName>
</protein>
<dbReference type="CDD" id="cd08422">
    <property type="entry name" value="PBP2_CrgA_like"/>
    <property type="match status" value="1"/>
</dbReference>
<dbReference type="GO" id="GO:0006351">
    <property type="term" value="P:DNA-templated transcription"/>
    <property type="evidence" value="ECO:0007669"/>
    <property type="project" value="TreeGrafter"/>
</dbReference>
<dbReference type="EMBL" id="WTFN01000065">
    <property type="protein sequence ID" value="MWK58606.1"/>
    <property type="molecule type" value="Genomic_DNA"/>
</dbReference>
<dbReference type="InterPro" id="IPR036388">
    <property type="entry name" value="WH-like_DNA-bd_sf"/>
</dbReference>
<feature type="domain" description="HTH lysR-type" evidence="5">
    <location>
        <begin position="1"/>
        <end position="57"/>
    </location>
</feature>
<dbReference type="InterPro" id="IPR005119">
    <property type="entry name" value="LysR_subst-bd"/>
</dbReference>
<evidence type="ECO:0000256" key="2">
    <source>
        <dbReference type="ARBA" id="ARBA00023015"/>
    </source>
</evidence>
<dbReference type="PROSITE" id="PS50931">
    <property type="entry name" value="HTH_LYSR"/>
    <property type="match status" value="1"/>
</dbReference>
<organism evidence="6 7">
    <name type="scientific">Metapseudomonas otitidis</name>
    <dbReference type="NCBI Taxonomy" id="319939"/>
    <lineage>
        <taxon>Bacteria</taxon>
        <taxon>Pseudomonadati</taxon>
        <taxon>Pseudomonadota</taxon>
        <taxon>Gammaproteobacteria</taxon>
        <taxon>Pseudomonadales</taxon>
        <taxon>Pseudomonadaceae</taxon>
        <taxon>Metapseudomonas</taxon>
    </lineage>
</organism>
<keyword evidence="3" id="KW-0238">DNA-binding</keyword>
<dbReference type="PANTHER" id="PTHR30537">
    <property type="entry name" value="HTH-TYPE TRANSCRIPTIONAL REGULATOR"/>
    <property type="match status" value="1"/>
</dbReference>
<dbReference type="PANTHER" id="PTHR30537:SF5">
    <property type="entry name" value="HTH-TYPE TRANSCRIPTIONAL ACTIVATOR TTDR-RELATED"/>
    <property type="match status" value="1"/>
</dbReference>
<comment type="caution">
    <text evidence="6">The sequence shown here is derived from an EMBL/GenBank/DDBJ whole genome shotgun (WGS) entry which is preliminary data.</text>
</comment>
<evidence type="ECO:0000313" key="6">
    <source>
        <dbReference type="EMBL" id="MWK58606.1"/>
    </source>
</evidence>
<dbReference type="InterPro" id="IPR036390">
    <property type="entry name" value="WH_DNA-bd_sf"/>
</dbReference>
<gene>
    <name evidence="6" type="ORF">GO594_21710</name>
</gene>
<name>A0A7X3HD76_9GAMM</name>
<accession>A0A7X3HD76</accession>
<proteinExistence type="inferred from homology"/>
<dbReference type="InterPro" id="IPR000847">
    <property type="entry name" value="LysR_HTH_N"/>
</dbReference>
<dbReference type="InterPro" id="IPR058163">
    <property type="entry name" value="LysR-type_TF_proteobact-type"/>
</dbReference>
<keyword evidence="4" id="KW-0804">Transcription</keyword>
<dbReference type="RefSeq" id="WP_074969023.1">
    <property type="nucleotide sequence ID" value="NZ_AP022213.1"/>
</dbReference>
<dbReference type="Proteomes" id="UP000461288">
    <property type="component" value="Unassembled WGS sequence"/>
</dbReference>
<evidence type="ECO:0000256" key="3">
    <source>
        <dbReference type="ARBA" id="ARBA00023125"/>
    </source>
</evidence>
<dbReference type="AlphaFoldDB" id="A0A7X3HD76"/>
<dbReference type="GO" id="GO:0043565">
    <property type="term" value="F:sequence-specific DNA binding"/>
    <property type="evidence" value="ECO:0007669"/>
    <property type="project" value="TreeGrafter"/>
</dbReference>
<evidence type="ECO:0000313" key="7">
    <source>
        <dbReference type="Proteomes" id="UP000461288"/>
    </source>
</evidence>
<dbReference type="Pfam" id="PF03466">
    <property type="entry name" value="LysR_substrate"/>
    <property type="match status" value="1"/>
</dbReference>
<reference evidence="6 7" key="1">
    <citation type="submission" date="2019-12" db="EMBL/GenBank/DDBJ databases">
        <title>Draft genome sequence of Pseudomonas otitidis recovered from a chicken carcass.</title>
        <authorList>
            <person name="Vieira T.R."/>
            <person name="Oliviera E.F.C."/>
            <person name="Silva N.M.V."/>
            <person name="Sambrano G.E."/>
            <person name="Cibulski S.P."/>
            <person name="Cardoso M.R.I."/>
        </authorList>
    </citation>
    <scope>NUCLEOTIDE SEQUENCE [LARGE SCALE GENOMIC DNA]</scope>
    <source>
        <strain evidence="6 7">25_K</strain>
    </source>
</reference>
<dbReference type="Gene3D" id="1.10.10.10">
    <property type="entry name" value="Winged helix-like DNA-binding domain superfamily/Winged helix DNA-binding domain"/>
    <property type="match status" value="1"/>
</dbReference>
<dbReference type="Gene3D" id="3.40.190.290">
    <property type="match status" value="1"/>
</dbReference>
<evidence type="ECO:0000259" key="5">
    <source>
        <dbReference type="PROSITE" id="PS50931"/>
    </source>
</evidence>